<dbReference type="SMART" id="SM00220">
    <property type="entry name" value="S_TKc"/>
    <property type="match status" value="1"/>
</dbReference>
<evidence type="ECO:0000256" key="4">
    <source>
        <dbReference type="ARBA" id="ARBA00022840"/>
    </source>
</evidence>
<dbReference type="AlphaFoldDB" id="A0A0A1TXE1"/>
<keyword evidence="1 8" id="KW-0808">Transferase</keyword>
<dbReference type="Pfam" id="PF07714">
    <property type="entry name" value="PK_Tyr_Ser-Thr"/>
    <property type="match status" value="1"/>
</dbReference>
<dbReference type="PROSITE" id="PS00108">
    <property type="entry name" value="PROTEIN_KINASE_ST"/>
    <property type="match status" value="1"/>
</dbReference>
<dbReference type="GO" id="GO:0004714">
    <property type="term" value="F:transmembrane receptor protein tyrosine kinase activity"/>
    <property type="evidence" value="ECO:0007669"/>
    <property type="project" value="UniProtKB-EC"/>
</dbReference>
<dbReference type="GO" id="GO:0005524">
    <property type="term" value="F:ATP binding"/>
    <property type="evidence" value="ECO:0007669"/>
    <property type="project" value="UniProtKB-KW"/>
</dbReference>
<comment type="catalytic activity">
    <reaction evidence="6">
        <text>L-seryl-[protein] + ATP = O-phospho-L-seryl-[protein] + ADP + H(+)</text>
        <dbReference type="Rhea" id="RHEA:17989"/>
        <dbReference type="Rhea" id="RHEA-COMP:9863"/>
        <dbReference type="Rhea" id="RHEA-COMP:11604"/>
        <dbReference type="ChEBI" id="CHEBI:15378"/>
        <dbReference type="ChEBI" id="CHEBI:29999"/>
        <dbReference type="ChEBI" id="CHEBI:30616"/>
        <dbReference type="ChEBI" id="CHEBI:83421"/>
        <dbReference type="ChEBI" id="CHEBI:456216"/>
        <dbReference type="EC" id="2.7.11.1"/>
    </reaction>
</comment>
<dbReference type="InterPro" id="IPR051681">
    <property type="entry name" value="Ser/Thr_Kinases-Pseudokinases"/>
</dbReference>
<dbReference type="GO" id="GO:0106310">
    <property type="term" value="F:protein serine kinase activity"/>
    <property type="evidence" value="ECO:0007669"/>
    <property type="project" value="RHEA"/>
</dbReference>
<evidence type="ECO:0000256" key="5">
    <source>
        <dbReference type="ARBA" id="ARBA00047899"/>
    </source>
</evidence>
<keyword evidence="9" id="KW-1185">Reference proteome</keyword>
<evidence type="ECO:0000313" key="9">
    <source>
        <dbReference type="Proteomes" id="UP000014680"/>
    </source>
</evidence>
<dbReference type="EC" id="2.7.10.1" evidence="8"/>
<dbReference type="PANTHER" id="PTHR44329">
    <property type="entry name" value="SERINE/THREONINE-PROTEIN KINASE TNNI3K-RELATED"/>
    <property type="match status" value="1"/>
</dbReference>
<keyword evidence="4" id="KW-0067">ATP-binding</keyword>
<dbReference type="PANTHER" id="PTHR44329:SF288">
    <property type="entry name" value="MITOGEN-ACTIVATED PROTEIN KINASE KINASE KINASE 20"/>
    <property type="match status" value="1"/>
</dbReference>
<dbReference type="InterPro" id="IPR011009">
    <property type="entry name" value="Kinase-like_dom_sf"/>
</dbReference>
<evidence type="ECO:0000259" key="7">
    <source>
        <dbReference type="PROSITE" id="PS50011"/>
    </source>
</evidence>
<dbReference type="Proteomes" id="UP000014680">
    <property type="component" value="Unassembled WGS sequence"/>
</dbReference>
<dbReference type="OrthoDB" id="26006at2759"/>
<evidence type="ECO:0000313" key="8">
    <source>
        <dbReference type="EMBL" id="ELP85952.1"/>
    </source>
</evidence>
<protein>
    <submittedName>
        <fullName evidence="8">Tyrosine protein kinase, putative</fullName>
        <ecNumber evidence="8">2.7.10.1</ecNumber>
    </submittedName>
</protein>
<feature type="domain" description="Protein kinase" evidence="7">
    <location>
        <begin position="189"/>
        <end position="460"/>
    </location>
</feature>
<accession>A0A0A1TXE1</accession>
<sequence>MDVKSSTFWKKEKKTQIEIGRCFRFNSLPLQFCMIFLSLFSVKYNVTNAWRSGLVGNINIKESKFKVLCEWELDKRRISVRVFVNVDTIENIQLTSEVWEGLTNLLNATVKYFPQIKMSFDILCPHCLSNDVNVDGCFCVTYDEICQTLSQGSFQVNTWGHLVSFVLNCWDVLVKRLSRRKKPIDYKDVQVIRTLTRGSSSDIMLCQVKGIDEEVVVKKSEIDIKGMVMNGDDFIPYYIERVEDFLRECEFIRFPECPYIARIHGYCLSPLCVVMEYFNGGSLFDYITTHPKMPWSTRLNIAVSIAKGMTLLIGQKIPMVHRDLKSPNVILKVNGSDEIVQVSITDFGQSMTTFDNNYKTCHSVECPFWLAPEVIKTSQFELESDVYSYGMILWELSTLSAPFPQFKFMEEVRSFINNGNLLEIPQSPYSEFDSLIADCWKEPKGRPSFAAIVVKLMKVIKKSELQKV</sequence>
<dbReference type="SUPFAM" id="SSF56112">
    <property type="entry name" value="Protein kinase-like (PK-like)"/>
    <property type="match status" value="1"/>
</dbReference>
<dbReference type="VEuPathDB" id="AmoebaDB:EIN_135660"/>
<name>A0A0A1TXE1_ENTIV</name>
<evidence type="ECO:0000256" key="3">
    <source>
        <dbReference type="ARBA" id="ARBA00022777"/>
    </source>
</evidence>
<dbReference type="PROSITE" id="PS50011">
    <property type="entry name" value="PROTEIN_KINASE_DOM"/>
    <property type="match status" value="1"/>
</dbReference>
<dbReference type="GeneID" id="14884869"/>
<dbReference type="KEGG" id="eiv:EIN_135660"/>
<keyword evidence="2" id="KW-0547">Nucleotide-binding</keyword>
<dbReference type="Gene3D" id="1.10.510.10">
    <property type="entry name" value="Transferase(Phosphotransferase) domain 1"/>
    <property type="match status" value="1"/>
</dbReference>
<reference evidence="8 9" key="1">
    <citation type="submission" date="2012-10" db="EMBL/GenBank/DDBJ databases">
        <authorList>
            <person name="Zafar N."/>
            <person name="Inman J."/>
            <person name="Hall N."/>
            <person name="Lorenzi H."/>
            <person name="Caler E."/>
        </authorList>
    </citation>
    <scope>NUCLEOTIDE SEQUENCE [LARGE SCALE GENOMIC DNA]</scope>
    <source>
        <strain evidence="8 9">IP1</strain>
    </source>
</reference>
<comment type="catalytic activity">
    <reaction evidence="5">
        <text>L-threonyl-[protein] + ATP = O-phospho-L-threonyl-[protein] + ADP + H(+)</text>
        <dbReference type="Rhea" id="RHEA:46608"/>
        <dbReference type="Rhea" id="RHEA-COMP:11060"/>
        <dbReference type="Rhea" id="RHEA-COMP:11605"/>
        <dbReference type="ChEBI" id="CHEBI:15378"/>
        <dbReference type="ChEBI" id="CHEBI:30013"/>
        <dbReference type="ChEBI" id="CHEBI:30616"/>
        <dbReference type="ChEBI" id="CHEBI:61977"/>
        <dbReference type="ChEBI" id="CHEBI:456216"/>
        <dbReference type="EC" id="2.7.11.1"/>
    </reaction>
</comment>
<keyword evidence="3 8" id="KW-0418">Kinase</keyword>
<organism evidence="8 9">
    <name type="scientific">Entamoeba invadens IP1</name>
    <dbReference type="NCBI Taxonomy" id="370355"/>
    <lineage>
        <taxon>Eukaryota</taxon>
        <taxon>Amoebozoa</taxon>
        <taxon>Evosea</taxon>
        <taxon>Archamoebae</taxon>
        <taxon>Mastigamoebida</taxon>
        <taxon>Entamoebidae</taxon>
        <taxon>Entamoeba</taxon>
    </lineage>
</organism>
<dbReference type="InterPro" id="IPR001245">
    <property type="entry name" value="Ser-Thr/Tyr_kinase_cat_dom"/>
</dbReference>
<dbReference type="InterPro" id="IPR008271">
    <property type="entry name" value="Ser/Thr_kinase_AS"/>
</dbReference>
<proteinExistence type="predicted"/>
<evidence type="ECO:0000256" key="2">
    <source>
        <dbReference type="ARBA" id="ARBA00022741"/>
    </source>
</evidence>
<dbReference type="RefSeq" id="XP_004185298.1">
    <property type="nucleotide sequence ID" value="XM_004185250.1"/>
</dbReference>
<gene>
    <name evidence="8" type="ORF">EIN_135660</name>
</gene>
<dbReference type="InterPro" id="IPR000719">
    <property type="entry name" value="Prot_kinase_dom"/>
</dbReference>
<dbReference type="GO" id="GO:0004674">
    <property type="term" value="F:protein serine/threonine kinase activity"/>
    <property type="evidence" value="ECO:0007669"/>
    <property type="project" value="UniProtKB-EC"/>
</dbReference>
<evidence type="ECO:0000256" key="6">
    <source>
        <dbReference type="ARBA" id="ARBA00048679"/>
    </source>
</evidence>
<dbReference type="EMBL" id="KB207027">
    <property type="protein sequence ID" value="ELP85952.1"/>
    <property type="molecule type" value="Genomic_DNA"/>
</dbReference>
<evidence type="ECO:0000256" key="1">
    <source>
        <dbReference type="ARBA" id="ARBA00022679"/>
    </source>
</evidence>